<accession>A0A9P6NUI5</accession>
<proteinExistence type="predicted"/>
<evidence type="ECO:0000313" key="1">
    <source>
        <dbReference type="EMBL" id="KAG0150454.1"/>
    </source>
</evidence>
<dbReference type="EMBL" id="MU167219">
    <property type="protein sequence ID" value="KAG0150454.1"/>
    <property type="molecule type" value="Genomic_DNA"/>
</dbReference>
<dbReference type="AlphaFoldDB" id="A0A9P6NUI5"/>
<name>A0A9P6NUI5_9BASI</name>
<reference evidence="1" key="1">
    <citation type="submission" date="2013-11" db="EMBL/GenBank/DDBJ databases">
        <title>Genome sequence of the fusiform rust pathogen reveals effectors for host alternation and coevolution with pine.</title>
        <authorList>
            <consortium name="DOE Joint Genome Institute"/>
            <person name="Smith K."/>
            <person name="Pendleton A."/>
            <person name="Kubisiak T."/>
            <person name="Anderson C."/>
            <person name="Salamov A."/>
            <person name="Aerts A."/>
            <person name="Riley R."/>
            <person name="Clum A."/>
            <person name="Lindquist E."/>
            <person name="Ence D."/>
            <person name="Campbell M."/>
            <person name="Kronenberg Z."/>
            <person name="Feau N."/>
            <person name="Dhillon B."/>
            <person name="Hamelin R."/>
            <person name="Burleigh J."/>
            <person name="Smith J."/>
            <person name="Yandell M."/>
            <person name="Nelson C."/>
            <person name="Grigoriev I."/>
            <person name="Davis J."/>
        </authorList>
    </citation>
    <scope>NUCLEOTIDE SEQUENCE</scope>
    <source>
        <strain evidence="1">G11</strain>
    </source>
</reference>
<comment type="caution">
    <text evidence="1">The sequence shown here is derived from an EMBL/GenBank/DDBJ whole genome shotgun (WGS) entry which is preliminary data.</text>
</comment>
<dbReference type="Proteomes" id="UP000886653">
    <property type="component" value="Unassembled WGS sequence"/>
</dbReference>
<evidence type="ECO:0000313" key="2">
    <source>
        <dbReference type="Proteomes" id="UP000886653"/>
    </source>
</evidence>
<organism evidence="1 2">
    <name type="scientific">Cronartium quercuum f. sp. fusiforme G11</name>
    <dbReference type="NCBI Taxonomy" id="708437"/>
    <lineage>
        <taxon>Eukaryota</taxon>
        <taxon>Fungi</taxon>
        <taxon>Dikarya</taxon>
        <taxon>Basidiomycota</taxon>
        <taxon>Pucciniomycotina</taxon>
        <taxon>Pucciniomycetes</taxon>
        <taxon>Pucciniales</taxon>
        <taxon>Coleosporiaceae</taxon>
        <taxon>Cronartium</taxon>
    </lineage>
</organism>
<sequence>MMLLSTQNYICIKGLKDEKHNFVLDALKIDPTLYLDELVAALLEGNGLVISTTTLATELNYHLKWTRKKIQTIHLNPWLHKQST</sequence>
<protein>
    <submittedName>
        <fullName evidence="1">Uncharacterized protein</fullName>
    </submittedName>
</protein>
<gene>
    <name evidence="1" type="ORF">CROQUDRAFT_679429</name>
</gene>
<keyword evidence="2" id="KW-1185">Reference proteome</keyword>